<keyword evidence="4" id="KW-0175">Coiled coil</keyword>
<dbReference type="Gene3D" id="1.10.472.80">
    <property type="entry name" value="Ypt/Rab-GAP domain of gyp1p, domain 3"/>
    <property type="match status" value="1"/>
</dbReference>
<evidence type="ECO:0000259" key="6">
    <source>
        <dbReference type="PROSITE" id="PS50086"/>
    </source>
</evidence>
<dbReference type="Pfam" id="PF23436">
    <property type="entry name" value="RabGap-TBC_2"/>
    <property type="match status" value="1"/>
</dbReference>
<keyword evidence="2" id="KW-0866">Nonsense-mediated mRNA decay</keyword>
<dbReference type="SMART" id="SM00164">
    <property type="entry name" value="TBC"/>
    <property type="match status" value="1"/>
</dbReference>
<dbReference type="InterPro" id="IPR019354">
    <property type="entry name" value="SMG8-like"/>
</dbReference>
<feature type="coiled-coil region" evidence="4">
    <location>
        <begin position="386"/>
        <end position="420"/>
    </location>
</feature>
<dbReference type="InterPro" id="IPR000195">
    <property type="entry name" value="Rab-GAP-TBC_dom"/>
</dbReference>
<dbReference type="PANTHER" id="PTHR13091:SF0">
    <property type="entry name" value="NONSENSE-MEDIATED MRNA DECAY FACTOR SMG8"/>
    <property type="match status" value="1"/>
</dbReference>
<feature type="compositionally biased region" description="Acidic residues" evidence="5">
    <location>
        <begin position="1"/>
        <end position="13"/>
    </location>
</feature>
<evidence type="ECO:0000256" key="2">
    <source>
        <dbReference type="ARBA" id="ARBA00023161"/>
    </source>
</evidence>
<evidence type="ECO:0000256" key="1">
    <source>
        <dbReference type="ARBA" id="ARBA00006443"/>
    </source>
</evidence>
<gene>
    <name evidence="7" type="primary">GYP5_2</name>
    <name evidence="7" type="ORF">CU098_003707</name>
</gene>
<dbReference type="Gene3D" id="1.10.10.750">
    <property type="entry name" value="Ypt/Rab-GAP domain of gyp1p, domain 1"/>
    <property type="match status" value="1"/>
</dbReference>
<evidence type="ECO:0000313" key="7">
    <source>
        <dbReference type="EMBL" id="RCI04487.1"/>
    </source>
</evidence>
<evidence type="ECO:0000313" key="8">
    <source>
        <dbReference type="Proteomes" id="UP000253551"/>
    </source>
</evidence>
<dbReference type="EMBL" id="PJQM01000667">
    <property type="protein sequence ID" value="RCI04487.1"/>
    <property type="molecule type" value="Genomic_DNA"/>
</dbReference>
<dbReference type="OrthoDB" id="63589at2759"/>
<evidence type="ECO:0000256" key="3">
    <source>
        <dbReference type="ARBA" id="ARBA00029509"/>
    </source>
</evidence>
<dbReference type="Pfam" id="PF10220">
    <property type="entry name" value="Smg8_Smg9"/>
    <property type="match status" value="2"/>
</dbReference>
<sequence>QLELKEENEEDADTRELVDGLQQMEEETSYSDSENSMEEFRYHTRHQSHQSTMSSTHSFISSVSNYDLLLARLDNNSTAFAQNSTEDLRRSMEIEEEELQEDFDWEFWSKVISDFNGVSKSEAKMLSFQTQKGIPPSLRGMVWQLFSKSKSVRLEDQYMQLLKEESVYEKAIARDLPKMTSLKDEHQKEALFNIIKAYSLYDKGVGYNQNLLYITIPLLLNMPEEETFCVLVQLMNKYGLRGYYLPQSGLLSQRLYQLNGLLGDRLPHLQRHFEAHSIKTNAYAHQWFNTLFAYSFPMETVYRIYDIIFSEGITSLFRFSIALLERNQAVLLSLEYDDLANYLKNNLLFIYQDYYDQIVEDAFQISIVTKRLDRLARDFQIESSKSNNEAEIIESLRKQNRKLQESIRQIDHDYTKLNKDHTMLAAELITVKMDIARIHDENELFRQQTNDLKKTLETLPAEVETRVKEEMEILYTKNAALVERNSALEDQLAYMENIIIEIKVKHAEISLYGISDKSSKLSPVILANRIVKSDVFSHKQQPLKKGTIELVEEGIQLHVDRRSSTVYLFLDSTLDSNVFLNPKKFQSCCWKYWDIPVPFSLFEKKEFDRINPNFLGWWGSAKGVPMLVFVAANVPFSEITPAAIKKTQESLQTRLKGVFRALRLTPSTQEMGNSSNSPVDVKSLFLLPSTTQSIIHVIPSEPKESDYESIYSYDEPLSLSDLLEKLRSSVPTDLPREYGDNLLRNFVTIWTKTATSRHPLHRKMNDSKAAPLPSPVQFASSAIPLLHFLFNQPIRENGMDFREIIISQYSSTKGMIQQIEVILRKKIKENIEIERVFSKNYCHGVMQNCNETYLQDSPSFYPEKYHIWKRDNALQQYRSLARGICKEEYADRLERECDLVWKQDRQSCEHRSLTDRFCRLKIGHEDAPPQLQKRNDRSSIVESGKHSSGFTLFHTCNCGRTQKLRDDPFDILDANYRFYEKFSCCVGKEMCFVDIEASIFGSNQKLELQRDYAPENNSSLLYLGSSSVYKNNVGLDKTEGFLNNTNYLIPWSITTINDIKLHHQEQIVKEPKGPVRSSAKEEWPVLGKLPASDVDVKPTKVVSTVSLEAFPALGFNPAPVPVATPNPMPAKQLFETNENSGGRRKRYNRVRDRLQGLVRGYVGAEYECAKGHRFLSCGEGRVCKLGHASHPKEHGNYFIHQDLKIYMLCPCCYLPNSNTNTGSANHSNEVTAQLMRLYVVTPDEDITVTMEPKIKIDVSGMESPAIMDLGISEPISLGPGGAYVLRLPFIYCNKNGSAIPLEFDTEKRMNSAILLKDCFKFHYRKSPKWVDSV</sequence>
<name>A0A367KQQ8_RHIST</name>
<dbReference type="Gene3D" id="1.10.8.270">
    <property type="entry name" value="putative rabgap domain of human tbc1 domain family member 14 like domains"/>
    <property type="match status" value="1"/>
</dbReference>
<evidence type="ECO:0000256" key="5">
    <source>
        <dbReference type="SAM" id="MobiDB-lite"/>
    </source>
</evidence>
<dbReference type="PANTHER" id="PTHR13091">
    <property type="entry name" value="AMPLIFIED IN BREAST CANCER 2-RELATED"/>
    <property type="match status" value="1"/>
</dbReference>
<feature type="region of interest" description="Disordered" evidence="5">
    <location>
        <begin position="1"/>
        <end position="37"/>
    </location>
</feature>
<dbReference type="STRING" id="4846.A0A367KQQ8"/>
<reference evidence="7 8" key="1">
    <citation type="journal article" date="2018" name="G3 (Bethesda)">
        <title>Phylogenetic and Phylogenomic Definition of Rhizopus Species.</title>
        <authorList>
            <person name="Gryganskyi A.P."/>
            <person name="Golan J."/>
            <person name="Dolatabadi S."/>
            <person name="Mondo S."/>
            <person name="Robb S."/>
            <person name="Idnurm A."/>
            <person name="Muszewska A."/>
            <person name="Steczkiewicz K."/>
            <person name="Masonjones S."/>
            <person name="Liao H.L."/>
            <person name="Gajdeczka M.T."/>
            <person name="Anike F."/>
            <person name="Vuek A."/>
            <person name="Anishchenko I.M."/>
            <person name="Voigt K."/>
            <person name="de Hoog G.S."/>
            <person name="Smith M.E."/>
            <person name="Heitman J."/>
            <person name="Vilgalys R."/>
            <person name="Stajich J.E."/>
        </authorList>
    </citation>
    <scope>NUCLEOTIDE SEQUENCE [LARGE SCALE GENOMIC DNA]</scope>
    <source>
        <strain evidence="7 8">LSU 92-RS-03</strain>
    </source>
</reference>
<comment type="similarity">
    <text evidence="1">Belongs to the SMG8 family.</text>
</comment>
<dbReference type="GO" id="GO:0000184">
    <property type="term" value="P:nuclear-transcribed mRNA catabolic process, nonsense-mediated decay"/>
    <property type="evidence" value="ECO:0007669"/>
    <property type="project" value="UniProtKB-KW"/>
</dbReference>
<protein>
    <recommendedName>
        <fullName evidence="3">Nonsense-mediated mRNA decay factor SMG8</fullName>
    </recommendedName>
</protein>
<dbReference type="Proteomes" id="UP000253551">
    <property type="component" value="Unassembled WGS sequence"/>
</dbReference>
<keyword evidence="8" id="KW-1185">Reference proteome</keyword>
<accession>A0A367KQQ8</accession>
<evidence type="ECO:0000256" key="4">
    <source>
        <dbReference type="SAM" id="Coils"/>
    </source>
</evidence>
<dbReference type="SUPFAM" id="SSF47923">
    <property type="entry name" value="Ypt/Rab-GAP domain of gyp1p"/>
    <property type="match status" value="2"/>
</dbReference>
<proteinExistence type="inferred from homology"/>
<comment type="caution">
    <text evidence="7">The sequence shown here is derived from an EMBL/GenBank/DDBJ whole genome shotgun (WGS) entry which is preliminary data.</text>
</comment>
<organism evidence="7 8">
    <name type="scientific">Rhizopus stolonifer</name>
    <name type="common">Rhizopus nigricans</name>
    <dbReference type="NCBI Taxonomy" id="4846"/>
    <lineage>
        <taxon>Eukaryota</taxon>
        <taxon>Fungi</taxon>
        <taxon>Fungi incertae sedis</taxon>
        <taxon>Mucoromycota</taxon>
        <taxon>Mucoromycotina</taxon>
        <taxon>Mucoromycetes</taxon>
        <taxon>Mucorales</taxon>
        <taxon>Mucorineae</taxon>
        <taxon>Rhizopodaceae</taxon>
        <taxon>Rhizopus</taxon>
    </lineage>
</organism>
<dbReference type="InterPro" id="IPR035969">
    <property type="entry name" value="Rab-GAP_TBC_sf"/>
</dbReference>
<feature type="domain" description="Rab-GAP TBC" evidence="6">
    <location>
        <begin position="133"/>
        <end position="312"/>
    </location>
</feature>
<feature type="non-terminal residue" evidence="7">
    <location>
        <position position="1"/>
    </location>
</feature>
<dbReference type="PROSITE" id="PS50086">
    <property type="entry name" value="TBC_RABGAP"/>
    <property type="match status" value="1"/>
</dbReference>